<feature type="transmembrane region" description="Helical" evidence="1">
    <location>
        <begin position="61"/>
        <end position="86"/>
    </location>
</feature>
<dbReference type="Proteomes" id="UP000325440">
    <property type="component" value="Unassembled WGS sequence"/>
</dbReference>
<name>A0A5E4MQF0_9HEMI</name>
<dbReference type="EMBL" id="CABPRJ010000998">
    <property type="protein sequence ID" value="VVC34527.1"/>
    <property type="molecule type" value="Genomic_DNA"/>
</dbReference>
<protein>
    <submittedName>
        <fullName evidence="2">Uncharacterized protein</fullName>
    </submittedName>
</protein>
<proteinExistence type="predicted"/>
<evidence type="ECO:0000313" key="2">
    <source>
        <dbReference type="EMBL" id="VVC34527.1"/>
    </source>
</evidence>
<keyword evidence="1" id="KW-0472">Membrane</keyword>
<dbReference type="AlphaFoldDB" id="A0A5E4MQF0"/>
<keyword evidence="3" id="KW-1185">Reference proteome</keyword>
<keyword evidence="1" id="KW-0812">Transmembrane</keyword>
<accession>A0A5E4MQF0</accession>
<reference evidence="2 3" key="1">
    <citation type="submission" date="2019-08" db="EMBL/GenBank/DDBJ databases">
        <authorList>
            <person name="Alioto T."/>
            <person name="Alioto T."/>
            <person name="Gomez Garrido J."/>
        </authorList>
    </citation>
    <scope>NUCLEOTIDE SEQUENCE [LARGE SCALE GENOMIC DNA]</scope>
</reference>
<gene>
    <name evidence="2" type="ORF">CINCED_3A016004</name>
</gene>
<evidence type="ECO:0000256" key="1">
    <source>
        <dbReference type="SAM" id="Phobius"/>
    </source>
</evidence>
<organism evidence="2 3">
    <name type="scientific">Cinara cedri</name>
    <dbReference type="NCBI Taxonomy" id="506608"/>
    <lineage>
        <taxon>Eukaryota</taxon>
        <taxon>Metazoa</taxon>
        <taxon>Ecdysozoa</taxon>
        <taxon>Arthropoda</taxon>
        <taxon>Hexapoda</taxon>
        <taxon>Insecta</taxon>
        <taxon>Pterygota</taxon>
        <taxon>Neoptera</taxon>
        <taxon>Paraneoptera</taxon>
        <taxon>Hemiptera</taxon>
        <taxon>Sternorrhyncha</taxon>
        <taxon>Aphidomorpha</taxon>
        <taxon>Aphidoidea</taxon>
        <taxon>Aphididae</taxon>
        <taxon>Lachninae</taxon>
        <taxon>Cinara</taxon>
    </lineage>
</organism>
<keyword evidence="1" id="KW-1133">Transmembrane helix</keyword>
<sequence>MRHPSRHLHKMRERFETRHGRPTELLKLSIFLFERDLLSANPNAIEVARFWSRHQYFNAKLVLANGTIFKISALISIAILAFPALLVRANDPSFKMIAKFSNKILDFPKFSTANAIQAPKSTVVSEFNSKLVLVNGNIFKISALTKRKLHGGLSSVFYVKLADVVQAPKSAVVSKFRAE</sequence>
<evidence type="ECO:0000313" key="3">
    <source>
        <dbReference type="Proteomes" id="UP000325440"/>
    </source>
</evidence>